<dbReference type="InterPro" id="IPR027417">
    <property type="entry name" value="P-loop_NTPase"/>
</dbReference>
<accession>A0ABU4VK64</accession>
<evidence type="ECO:0000313" key="4">
    <source>
        <dbReference type="EMBL" id="MDX8152227.1"/>
    </source>
</evidence>
<dbReference type="PANTHER" id="PTHR16305:SF35">
    <property type="entry name" value="TRANSCRIPTIONAL ACTIVATOR DOMAIN"/>
    <property type="match status" value="1"/>
</dbReference>
<dbReference type="InterPro" id="IPR000792">
    <property type="entry name" value="Tscrpt_reg_LuxR_C"/>
</dbReference>
<evidence type="ECO:0000259" key="3">
    <source>
        <dbReference type="PROSITE" id="PS50043"/>
    </source>
</evidence>
<dbReference type="EMBL" id="JAXAVX010000005">
    <property type="protein sequence ID" value="MDX8152227.1"/>
    <property type="molecule type" value="Genomic_DNA"/>
</dbReference>
<name>A0ABU4VK64_9ACTN</name>
<dbReference type="InterPro" id="IPR016032">
    <property type="entry name" value="Sig_transdc_resp-reg_C-effctor"/>
</dbReference>
<dbReference type="Pfam" id="PF13191">
    <property type="entry name" value="AAA_16"/>
    <property type="match status" value="1"/>
</dbReference>
<keyword evidence="1" id="KW-0547">Nucleotide-binding</keyword>
<dbReference type="RefSeq" id="WP_319954383.1">
    <property type="nucleotide sequence ID" value="NZ_JAXAVX010000005.1"/>
</dbReference>
<evidence type="ECO:0000256" key="1">
    <source>
        <dbReference type="ARBA" id="ARBA00022741"/>
    </source>
</evidence>
<dbReference type="PRINTS" id="PR00038">
    <property type="entry name" value="HTHLUXR"/>
</dbReference>
<reference evidence="4 5" key="1">
    <citation type="submission" date="2023-11" db="EMBL/GenBank/DDBJ databases">
        <authorList>
            <person name="Xu M."/>
            <person name="Jiang T."/>
        </authorList>
    </citation>
    <scope>NUCLEOTIDE SEQUENCE [LARGE SCALE GENOMIC DNA]</scope>
    <source>
        <strain evidence="4 5">SD</strain>
    </source>
</reference>
<proteinExistence type="predicted"/>
<keyword evidence="2" id="KW-0067">ATP-binding</keyword>
<dbReference type="SUPFAM" id="SSF48452">
    <property type="entry name" value="TPR-like"/>
    <property type="match status" value="1"/>
</dbReference>
<organism evidence="4 5">
    <name type="scientific">Patulibacter brassicae</name>
    <dbReference type="NCBI Taxonomy" id="1705717"/>
    <lineage>
        <taxon>Bacteria</taxon>
        <taxon>Bacillati</taxon>
        <taxon>Actinomycetota</taxon>
        <taxon>Thermoleophilia</taxon>
        <taxon>Solirubrobacterales</taxon>
        <taxon>Patulibacteraceae</taxon>
        <taxon>Patulibacter</taxon>
    </lineage>
</organism>
<dbReference type="Pfam" id="PF00196">
    <property type="entry name" value="GerE"/>
    <property type="match status" value="1"/>
</dbReference>
<protein>
    <submittedName>
        <fullName evidence="4">AAA family ATPase</fullName>
    </submittedName>
</protein>
<evidence type="ECO:0000256" key="2">
    <source>
        <dbReference type="ARBA" id="ARBA00022840"/>
    </source>
</evidence>
<dbReference type="CDD" id="cd06170">
    <property type="entry name" value="LuxR_C_like"/>
    <property type="match status" value="1"/>
</dbReference>
<gene>
    <name evidence="4" type="ORF">SK069_11520</name>
</gene>
<dbReference type="InterPro" id="IPR011990">
    <property type="entry name" value="TPR-like_helical_dom_sf"/>
</dbReference>
<dbReference type="InterPro" id="IPR036388">
    <property type="entry name" value="WH-like_DNA-bd_sf"/>
</dbReference>
<dbReference type="Proteomes" id="UP001277761">
    <property type="component" value="Unassembled WGS sequence"/>
</dbReference>
<dbReference type="PANTHER" id="PTHR16305">
    <property type="entry name" value="TESTICULAR SOLUBLE ADENYLYL CYCLASE"/>
    <property type="match status" value="1"/>
</dbReference>
<feature type="domain" description="HTH luxR-type" evidence="3">
    <location>
        <begin position="869"/>
        <end position="934"/>
    </location>
</feature>
<dbReference type="InterPro" id="IPR041664">
    <property type="entry name" value="AAA_16"/>
</dbReference>
<dbReference type="SUPFAM" id="SSF46894">
    <property type="entry name" value="C-terminal effector domain of the bipartite response regulators"/>
    <property type="match status" value="1"/>
</dbReference>
<dbReference type="Gene3D" id="1.10.10.10">
    <property type="entry name" value="Winged helix-like DNA-binding domain superfamily/Winged helix DNA-binding domain"/>
    <property type="match status" value="1"/>
</dbReference>
<keyword evidence="5" id="KW-1185">Reference proteome</keyword>
<comment type="caution">
    <text evidence="4">The sequence shown here is derived from an EMBL/GenBank/DDBJ whole genome shotgun (WGS) entry which is preliminary data.</text>
</comment>
<dbReference type="PROSITE" id="PS00622">
    <property type="entry name" value="HTH_LUXR_1"/>
    <property type="match status" value="1"/>
</dbReference>
<dbReference type="PROSITE" id="PS50043">
    <property type="entry name" value="HTH_LUXR_2"/>
    <property type="match status" value="1"/>
</dbReference>
<evidence type="ECO:0000313" key="5">
    <source>
        <dbReference type="Proteomes" id="UP001277761"/>
    </source>
</evidence>
<dbReference type="SMART" id="SM00421">
    <property type="entry name" value="HTH_LUXR"/>
    <property type="match status" value="1"/>
</dbReference>
<sequence>MRAGTDAALLEREEELGTLARRIAAASAGRGGLVLLEGGPGLGKTALVRRVRALAGDGGLRVLQATGGELEREFAFGVVRQLFEPTVLAAAPEERARLLDGAARRAAPLFDVEATVEPTLDPGFATLHGLYWLTAALAEEEPLLVLVDDAHWADAPSLRFLDFLARRAAELPLLLVVALRPNEPGAEHGLLGALGAAPEVETLRPRPLSRDGVQRLVDERLAERAAPELGAEAHAATHGNPLLVGELVRALAERDGPLEPGAVDESVPEAVARSVRRRLAALPPAAREQARALATLGDRSGVPLLGAITGQDPAASAAALGALRDAELVAGEPPAFVHPLVGRAVADGLTAAERDDLHRRAARWLRDHDAPDDEIVVQLLAAPLLGEPWERELLRRSAARALADGAPDAALRRLRRALEIAAEDPELERLRLELGRAAFAAEAPDARHLLSVAAAAQDPRVAADATALQIWLGHFGAEDTTARMAERLRAGAAALGPEEADQADRWQGRLIDLLLVEVAAAPERARALAAAPDGPRVLSHRAWEAAAGDAAGDEVLALGAAALADRPFQRLEVVEHPTPLWAVMALCACDGAALADEALRDADLTLRRESSPLGRGLTAVLRAEWLLAFGGAGAAEASAREATELLERSGSGATSSAAWAALASALVRRGQLEEAEEVLARLGPDERFAAYFGGGSVWSSRAQLRLAQGRPADAVADLRRVATLCDRYGWRRYPRGAKGADLPRALALAGEREEARALADAAVADAARRGTGSDHAIALRALAAAQEGEEAIATLHDAVEVADAAPSPALAAAVRLDLGIALRRAGRRVDARARLAEAREAAHRLGETPLLDRATEELSVAGARPRRIALSGADALTPSERRVAEHAARGLTNREIAETLFVTRKTVEFQLGATYAKLGISSRTQLAAALEPDGGSAAG</sequence>
<dbReference type="SUPFAM" id="SSF52540">
    <property type="entry name" value="P-loop containing nucleoside triphosphate hydrolases"/>
    <property type="match status" value="1"/>
</dbReference>